<keyword evidence="2" id="KW-1185">Reference proteome</keyword>
<comment type="caution">
    <text evidence="1">The sequence shown here is derived from an EMBL/GenBank/DDBJ whole genome shotgun (WGS) entry which is preliminary data.</text>
</comment>
<reference evidence="1 2" key="1">
    <citation type="submission" date="2022-09" db="EMBL/GenBank/DDBJ databases">
        <title>Genome sequencing of Flavivirga sp. MEBiC05379.</title>
        <authorList>
            <person name="Oh H.-M."/>
            <person name="Kwon K.K."/>
            <person name="Park M.J."/>
            <person name="Yang S.-H."/>
        </authorList>
    </citation>
    <scope>NUCLEOTIDE SEQUENCE [LARGE SCALE GENOMIC DNA]</scope>
    <source>
        <strain evidence="1 2">MEBiC05379</strain>
    </source>
</reference>
<dbReference type="RefSeq" id="WP_303305687.1">
    <property type="nucleotide sequence ID" value="NZ_JAODOP010000004.1"/>
</dbReference>
<dbReference type="SUPFAM" id="SSF51658">
    <property type="entry name" value="Xylose isomerase-like"/>
    <property type="match status" value="1"/>
</dbReference>
<accession>A0ABU7XS79</accession>
<evidence type="ECO:0000313" key="2">
    <source>
        <dbReference type="Proteomes" id="UP001337305"/>
    </source>
</evidence>
<name>A0ABU7XS79_9FLAO</name>
<sequence>MKQTRRQFITITGAASAGLLLTSMDVPLKVVAPKKGFALKIYATRWGFKGSMDAFCKEVKKEGYDGIEDWFPNNVADEEALYEALDKYNLRFGALTGSGGNGFEEHQKSYTKNLLKVISKKPDFINCHAGKDFFSFKENKQLIDFAIQQSKSSGVPIYQETHRGRILFAPHVCSRFLDAFSELKLTLDISHWCAVAESLLGDQKETVAKALKRTSHIHSRIGHEESAQVSEPRAPEWKNAVNAHYAWWDVVVNQKKEAGEVLTMTTEFGPANYMWTMPYTRQPLADQWAINVHMMHEWRKRYL</sequence>
<organism evidence="1 2">
    <name type="scientific">Flavivirga spongiicola</name>
    <dbReference type="NCBI Taxonomy" id="421621"/>
    <lineage>
        <taxon>Bacteria</taxon>
        <taxon>Pseudomonadati</taxon>
        <taxon>Bacteroidota</taxon>
        <taxon>Flavobacteriia</taxon>
        <taxon>Flavobacteriales</taxon>
        <taxon>Flavobacteriaceae</taxon>
        <taxon>Flavivirga</taxon>
    </lineage>
</organism>
<dbReference type="Proteomes" id="UP001337305">
    <property type="component" value="Unassembled WGS sequence"/>
</dbReference>
<dbReference type="Gene3D" id="3.20.20.150">
    <property type="entry name" value="Divalent-metal-dependent TIM barrel enzymes"/>
    <property type="match status" value="1"/>
</dbReference>
<dbReference type="EMBL" id="JAODOP010000004">
    <property type="protein sequence ID" value="MEF3833339.1"/>
    <property type="molecule type" value="Genomic_DNA"/>
</dbReference>
<keyword evidence="1" id="KW-0413">Isomerase</keyword>
<gene>
    <name evidence="1" type="ORF">N1F79_09375</name>
</gene>
<dbReference type="InterPro" id="IPR036237">
    <property type="entry name" value="Xyl_isomerase-like_sf"/>
</dbReference>
<protein>
    <submittedName>
        <fullName evidence="1">Sugar phosphate isomerase/epimerase</fullName>
    </submittedName>
</protein>
<dbReference type="GO" id="GO:0016853">
    <property type="term" value="F:isomerase activity"/>
    <property type="evidence" value="ECO:0007669"/>
    <property type="project" value="UniProtKB-KW"/>
</dbReference>
<dbReference type="InterPro" id="IPR006311">
    <property type="entry name" value="TAT_signal"/>
</dbReference>
<evidence type="ECO:0000313" key="1">
    <source>
        <dbReference type="EMBL" id="MEF3833339.1"/>
    </source>
</evidence>
<proteinExistence type="predicted"/>
<dbReference type="PROSITE" id="PS51318">
    <property type="entry name" value="TAT"/>
    <property type="match status" value="1"/>
</dbReference>